<dbReference type="AlphaFoldDB" id="A0A167G526"/>
<keyword evidence="2" id="KW-1185">Reference proteome</keyword>
<dbReference type="EMBL" id="CP015249">
    <property type="protein sequence ID" value="ANB16166.1"/>
    <property type="molecule type" value="Genomic_DNA"/>
</dbReference>
<organism evidence="1 2">
    <name type="scientific">Dokdonella koreensis DS-123</name>
    <dbReference type="NCBI Taxonomy" id="1300342"/>
    <lineage>
        <taxon>Bacteria</taxon>
        <taxon>Pseudomonadati</taxon>
        <taxon>Pseudomonadota</taxon>
        <taxon>Gammaproteobacteria</taxon>
        <taxon>Lysobacterales</taxon>
        <taxon>Rhodanobacteraceae</taxon>
        <taxon>Dokdonella</taxon>
    </lineage>
</organism>
<proteinExistence type="predicted"/>
<evidence type="ECO:0000313" key="2">
    <source>
        <dbReference type="Proteomes" id="UP000076830"/>
    </source>
</evidence>
<dbReference type="STRING" id="1300342.I596_126"/>
<gene>
    <name evidence="1" type="ORF">I596_126</name>
</gene>
<evidence type="ECO:0000313" key="1">
    <source>
        <dbReference type="EMBL" id="ANB16166.1"/>
    </source>
</evidence>
<accession>A0A167G526</accession>
<dbReference type="KEGG" id="dko:I596_126"/>
<dbReference type="Proteomes" id="UP000076830">
    <property type="component" value="Chromosome"/>
</dbReference>
<reference evidence="1 2" key="1">
    <citation type="submission" date="2016-04" db="EMBL/GenBank/DDBJ databases">
        <title>Complete genome sequence of Dokdonella koreensis DS-123T.</title>
        <authorList>
            <person name="Kim J.F."/>
            <person name="Lee H."/>
            <person name="Kwak M.-J."/>
        </authorList>
    </citation>
    <scope>NUCLEOTIDE SEQUENCE [LARGE SCALE GENOMIC DNA]</scope>
    <source>
        <strain evidence="1 2">DS-123</strain>
    </source>
</reference>
<protein>
    <submittedName>
        <fullName evidence="1">Uncharacterized protein</fullName>
    </submittedName>
</protein>
<sequence>MGFSGCLRSFYRRVPLTRTSAGNEKYEYKGQGGIAAAQRASGRDGPWERRVAGGVAMRHRA</sequence>
<name>A0A167G526_9GAMM</name>